<protein>
    <submittedName>
        <fullName evidence="1">Uncharacterized protein</fullName>
    </submittedName>
</protein>
<sequence length="63" mass="7232">MGNIYHVSLSNRGDAYQTKSDNFYNRIRFVYIEYCCSTGEKSNMKIRGDPDGSPLIYGSDGYY</sequence>
<accession>A0A2W7MH32</accession>
<dbReference type="AlphaFoldDB" id="A0A2W7MH32"/>
<evidence type="ECO:0000313" key="1">
    <source>
        <dbReference type="EMBL" id="PZX04541.1"/>
    </source>
</evidence>
<comment type="caution">
    <text evidence="1">The sequence shown here is derived from an EMBL/GenBank/DDBJ whole genome shotgun (WGS) entry which is preliminary data.</text>
</comment>
<reference evidence="1 2" key="1">
    <citation type="submission" date="2018-06" db="EMBL/GenBank/DDBJ databases">
        <title>Genomic Encyclopedia of Type Strains, Phase IV (KMG-IV): sequencing the most valuable type-strain genomes for metagenomic binning, comparative biology and taxonomic classification.</title>
        <authorList>
            <person name="Goeker M."/>
        </authorList>
    </citation>
    <scope>NUCLEOTIDE SEQUENCE [LARGE SCALE GENOMIC DNA]</scope>
    <source>
        <strain evidence="1 2">DSM 5</strain>
    </source>
</reference>
<evidence type="ECO:0000313" key="2">
    <source>
        <dbReference type="Proteomes" id="UP000248646"/>
    </source>
</evidence>
<name>A0A2W7MH32_9BACI</name>
<dbReference type="Proteomes" id="UP000248646">
    <property type="component" value="Unassembled WGS sequence"/>
</dbReference>
<proteinExistence type="predicted"/>
<keyword evidence="2" id="KW-1185">Reference proteome</keyword>
<dbReference type="EMBL" id="QKZI01000004">
    <property type="protein sequence ID" value="PZX04541.1"/>
    <property type="molecule type" value="Genomic_DNA"/>
</dbReference>
<organism evidence="1 2">
    <name type="scientific">Psychrobacillus insolitus</name>
    <dbReference type="NCBI Taxonomy" id="1461"/>
    <lineage>
        <taxon>Bacteria</taxon>
        <taxon>Bacillati</taxon>
        <taxon>Bacillota</taxon>
        <taxon>Bacilli</taxon>
        <taxon>Bacillales</taxon>
        <taxon>Bacillaceae</taxon>
        <taxon>Psychrobacillus</taxon>
    </lineage>
</organism>
<gene>
    <name evidence="1" type="ORF">C7437_10453</name>
</gene>